<dbReference type="InterPro" id="IPR018510">
    <property type="entry name" value="DAP_epimerase_AS"/>
</dbReference>
<feature type="binding site" evidence="8">
    <location>
        <position position="169"/>
    </location>
    <ligand>
        <name>substrate</name>
    </ligand>
</feature>
<reference evidence="10" key="1">
    <citation type="submission" date="2020-11" db="EMBL/GenBank/DDBJ databases">
        <title>Sequencing the genomes of 1000 actinobacteria strains.</title>
        <authorList>
            <person name="Klenk H.-P."/>
        </authorList>
    </citation>
    <scope>NUCLEOTIDE SEQUENCE</scope>
    <source>
        <strain evidence="10">DSM 45632</strain>
    </source>
</reference>
<accession>A0A931GS82</accession>
<comment type="pathway">
    <text evidence="1 8">Amino-acid biosynthesis; L-lysine biosynthesis via DAP pathway; DL-2,6-diaminopimelate from LL-2,6-diaminopimelate: step 1/1.</text>
</comment>
<comment type="subcellular location">
    <subcellularLocation>
        <location evidence="8">Cytoplasm</location>
    </subcellularLocation>
</comment>
<feature type="binding site" evidence="8">
    <location>
        <begin position="244"/>
        <end position="245"/>
    </location>
    <ligand>
        <name>substrate</name>
    </ligand>
</feature>
<dbReference type="PANTHER" id="PTHR31689:SF0">
    <property type="entry name" value="DIAMINOPIMELATE EPIMERASE"/>
    <property type="match status" value="1"/>
</dbReference>
<feature type="active site" description="Proton acceptor" evidence="8">
    <location>
        <position position="243"/>
    </location>
</feature>
<evidence type="ECO:0000256" key="6">
    <source>
        <dbReference type="ARBA" id="ARBA00023235"/>
    </source>
</evidence>
<gene>
    <name evidence="8" type="primary">dapF</name>
    <name evidence="10" type="ORF">IW254_000751</name>
</gene>
<evidence type="ECO:0000256" key="5">
    <source>
        <dbReference type="ARBA" id="ARBA00023154"/>
    </source>
</evidence>
<keyword evidence="8" id="KW-0963">Cytoplasm</keyword>
<name>A0A931GS82_9CORY</name>
<evidence type="ECO:0000256" key="7">
    <source>
        <dbReference type="ARBA" id="ARBA00051712"/>
    </source>
</evidence>
<evidence type="ECO:0000313" key="10">
    <source>
        <dbReference type="EMBL" id="MBG6121782.1"/>
    </source>
</evidence>
<protein>
    <recommendedName>
        <fullName evidence="3 8">Diaminopimelate epimerase</fullName>
        <shortName evidence="8">DAP epimerase</shortName>
        <ecNumber evidence="3 8">5.1.1.7</ecNumber>
    </recommendedName>
    <alternativeName>
        <fullName evidence="8">PLP-independent amino acid racemase</fullName>
    </alternativeName>
</protein>
<comment type="catalytic activity">
    <reaction evidence="7 8">
        <text>(2S,6S)-2,6-diaminopimelate = meso-2,6-diaminopimelate</text>
        <dbReference type="Rhea" id="RHEA:15393"/>
        <dbReference type="ChEBI" id="CHEBI:57609"/>
        <dbReference type="ChEBI" id="CHEBI:57791"/>
        <dbReference type="EC" id="5.1.1.7"/>
    </reaction>
</comment>
<feature type="active site" description="Proton donor" evidence="8">
    <location>
        <position position="93"/>
    </location>
</feature>
<dbReference type="NCBIfam" id="TIGR00652">
    <property type="entry name" value="DapF"/>
    <property type="match status" value="1"/>
</dbReference>
<feature type="site" description="Could be important to modulate the pK values of the two catalytic cysteine residues" evidence="8">
    <location>
        <position position="171"/>
    </location>
</feature>
<feature type="binding site" evidence="8">
    <location>
        <begin position="234"/>
        <end position="235"/>
    </location>
    <ligand>
        <name>substrate</name>
    </ligand>
</feature>
<feature type="binding site" evidence="8">
    <location>
        <position position="84"/>
    </location>
    <ligand>
        <name>substrate</name>
    </ligand>
</feature>
<dbReference type="InterPro" id="IPR001653">
    <property type="entry name" value="DAP_epimerase_DapF"/>
</dbReference>
<comment type="caution">
    <text evidence="10">The sequence shown here is derived from an EMBL/GenBank/DDBJ whole genome shotgun (WGS) entry which is preliminary data.</text>
</comment>
<keyword evidence="5 8" id="KW-0457">Lysine biosynthesis</keyword>
<evidence type="ECO:0000256" key="9">
    <source>
        <dbReference type="PROSITE-ProRule" id="PRU10125"/>
    </source>
</evidence>
<dbReference type="GO" id="GO:0008837">
    <property type="term" value="F:diaminopimelate epimerase activity"/>
    <property type="evidence" value="ECO:0007669"/>
    <property type="project" value="UniProtKB-UniRule"/>
</dbReference>
<evidence type="ECO:0000313" key="11">
    <source>
        <dbReference type="Proteomes" id="UP000658613"/>
    </source>
</evidence>
<feature type="binding site" evidence="8">
    <location>
        <position position="204"/>
    </location>
    <ligand>
        <name>substrate</name>
    </ligand>
</feature>
<evidence type="ECO:0000256" key="1">
    <source>
        <dbReference type="ARBA" id="ARBA00005196"/>
    </source>
</evidence>
<evidence type="ECO:0000256" key="4">
    <source>
        <dbReference type="ARBA" id="ARBA00022605"/>
    </source>
</evidence>
<dbReference type="Proteomes" id="UP000658613">
    <property type="component" value="Unassembled WGS sequence"/>
</dbReference>
<dbReference type="EC" id="5.1.1.7" evidence="3 8"/>
<dbReference type="GO" id="GO:0005829">
    <property type="term" value="C:cytosol"/>
    <property type="evidence" value="ECO:0007669"/>
    <property type="project" value="TreeGrafter"/>
</dbReference>
<feature type="binding site" evidence="8">
    <location>
        <begin position="94"/>
        <end position="95"/>
    </location>
    <ligand>
        <name>substrate</name>
    </ligand>
</feature>
<keyword evidence="4 8" id="KW-0028">Amino-acid biosynthesis</keyword>
<dbReference type="GO" id="GO:0009089">
    <property type="term" value="P:lysine biosynthetic process via diaminopimelate"/>
    <property type="evidence" value="ECO:0007669"/>
    <property type="project" value="UniProtKB-UniRule"/>
</dbReference>
<comment type="caution">
    <text evidence="8">Lacks conserved residue(s) required for the propagation of feature annotation.</text>
</comment>
<keyword evidence="6 8" id="KW-0413">Isomerase</keyword>
<dbReference type="PROSITE" id="PS01326">
    <property type="entry name" value="DAP_EPIMERASE"/>
    <property type="match status" value="1"/>
</dbReference>
<dbReference type="Gene3D" id="3.10.310.10">
    <property type="entry name" value="Diaminopimelate Epimerase, Chain A, domain 1"/>
    <property type="match status" value="2"/>
</dbReference>
<dbReference type="EMBL" id="JADOUE010000001">
    <property type="protein sequence ID" value="MBG6121782.1"/>
    <property type="molecule type" value="Genomic_DNA"/>
</dbReference>
<comment type="function">
    <text evidence="8">Catalyzes the stereoinversion of LL-2,6-diaminopimelate (L,L-DAP) to meso-diaminopimelate (meso-DAP), a precursor of L-lysine and an essential component of the bacterial peptidoglycan.</text>
</comment>
<evidence type="ECO:0000256" key="3">
    <source>
        <dbReference type="ARBA" id="ARBA00013080"/>
    </source>
</evidence>
<feature type="active site" evidence="9">
    <location>
        <position position="93"/>
    </location>
</feature>
<feature type="site" description="Could be important to modulate the pK values of the two catalytic cysteine residues" evidence="8">
    <location>
        <position position="234"/>
    </location>
</feature>
<proteinExistence type="inferred from homology"/>
<dbReference type="SUPFAM" id="SSF54506">
    <property type="entry name" value="Diaminopimelate epimerase-like"/>
    <property type="match status" value="2"/>
</dbReference>
<comment type="subunit">
    <text evidence="8">Homodimer.</text>
</comment>
<dbReference type="HAMAP" id="MF_00197">
    <property type="entry name" value="DAP_epimerase"/>
    <property type="match status" value="1"/>
</dbReference>
<evidence type="ECO:0000256" key="2">
    <source>
        <dbReference type="ARBA" id="ARBA00010219"/>
    </source>
</evidence>
<dbReference type="AlphaFoldDB" id="A0A931GS82"/>
<dbReference type="Pfam" id="PF01678">
    <property type="entry name" value="DAP_epimerase"/>
    <property type="match status" value="2"/>
</dbReference>
<organism evidence="10 11">
    <name type="scientific">Corynebacterium aquatimens</name>
    <dbReference type="NCBI Taxonomy" id="1190508"/>
    <lineage>
        <taxon>Bacteria</taxon>
        <taxon>Bacillati</taxon>
        <taxon>Actinomycetota</taxon>
        <taxon>Actinomycetes</taxon>
        <taxon>Mycobacteriales</taxon>
        <taxon>Corynebacteriaceae</taxon>
        <taxon>Corynebacterium</taxon>
    </lineage>
</organism>
<sequence>MTNTEHSFPSAINFIKAHGTENDFVVLIDVDGELEASGVVTESFVAKLCDRRAGIGGDGFLRVVRAGAGVDEASAARWFMDYRNADGSIAEMCGNGVRAFAHVLVAEGLEDAREFDVATRAGVKRITVHSADQRDAMVSVGMGPVAVTGVSTARMGEFSFAGLGVDVGNPHLAAVIPGLTAEVLQEMEFSAPAFDPDFFPEGVNVEILTELTPSNPGAADGPRAEGDVSMRVWERGVGETRSCGTGTVAAARAALADAGIENGTVNVHVPGGTLTIAIEADHATMTGPSRIVARGELVL</sequence>
<comment type="similarity">
    <text evidence="2 8">Belongs to the diaminopimelate epimerase family.</text>
</comment>
<feature type="binding site" evidence="8">
    <location>
        <position position="22"/>
    </location>
    <ligand>
        <name>substrate</name>
    </ligand>
</feature>
<dbReference type="PANTHER" id="PTHR31689">
    <property type="entry name" value="DIAMINOPIMELATE EPIMERASE, CHLOROPLASTIC"/>
    <property type="match status" value="1"/>
</dbReference>
<keyword evidence="11" id="KW-1185">Reference proteome</keyword>
<evidence type="ECO:0000256" key="8">
    <source>
        <dbReference type="HAMAP-Rule" id="MF_00197"/>
    </source>
</evidence>
<dbReference type="RefSeq" id="WP_290178816.1">
    <property type="nucleotide sequence ID" value="NZ_CP046980.1"/>
</dbReference>